<proteinExistence type="predicted"/>
<protein>
    <submittedName>
        <fullName evidence="1">Uncharacterized protein</fullName>
    </submittedName>
</protein>
<accession>A0A0E9QZ18</accession>
<dbReference type="EMBL" id="GBXM01085761">
    <property type="protein sequence ID" value="JAH22816.1"/>
    <property type="molecule type" value="Transcribed_RNA"/>
</dbReference>
<dbReference type="EMBL" id="GBXM01087092">
    <property type="protein sequence ID" value="JAH21485.1"/>
    <property type="molecule type" value="Transcribed_RNA"/>
</dbReference>
<organism evidence="1">
    <name type="scientific">Anguilla anguilla</name>
    <name type="common">European freshwater eel</name>
    <name type="synonym">Muraena anguilla</name>
    <dbReference type="NCBI Taxonomy" id="7936"/>
    <lineage>
        <taxon>Eukaryota</taxon>
        <taxon>Metazoa</taxon>
        <taxon>Chordata</taxon>
        <taxon>Craniata</taxon>
        <taxon>Vertebrata</taxon>
        <taxon>Euteleostomi</taxon>
        <taxon>Actinopterygii</taxon>
        <taxon>Neopterygii</taxon>
        <taxon>Teleostei</taxon>
        <taxon>Anguilliformes</taxon>
        <taxon>Anguillidae</taxon>
        <taxon>Anguilla</taxon>
    </lineage>
</organism>
<name>A0A0E9QZ18_ANGAN</name>
<evidence type="ECO:0000313" key="1">
    <source>
        <dbReference type="EMBL" id="JAH21485.1"/>
    </source>
</evidence>
<sequence length="42" mass="5038">MLTFKVKKDITTTKSLKNDKKTHTHSISSYDIRYKLEESHRQ</sequence>
<dbReference type="AlphaFoldDB" id="A0A0E9QZ18"/>
<reference evidence="1" key="2">
    <citation type="journal article" date="2015" name="Fish Shellfish Immunol.">
        <title>Early steps in the European eel (Anguilla anguilla)-Vibrio vulnificus interaction in the gills: Role of the RtxA13 toxin.</title>
        <authorList>
            <person name="Callol A."/>
            <person name="Pajuelo D."/>
            <person name="Ebbesson L."/>
            <person name="Teles M."/>
            <person name="MacKenzie S."/>
            <person name="Amaro C."/>
        </authorList>
    </citation>
    <scope>NUCLEOTIDE SEQUENCE</scope>
</reference>
<reference evidence="1" key="1">
    <citation type="submission" date="2014-11" db="EMBL/GenBank/DDBJ databases">
        <authorList>
            <person name="Amaro Gonzalez C."/>
        </authorList>
    </citation>
    <scope>NUCLEOTIDE SEQUENCE</scope>
</reference>